<comment type="catalytic activity">
    <reaction evidence="14">
        <text>17beta-estradiol + NAD(+) = estrone + NADH + H(+)</text>
        <dbReference type="Rhea" id="RHEA:24612"/>
        <dbReference type="ChEBI" id="CHEBI:15378"/>
        <dbReference type="ChEBI" id="CHEBI:16469"/>
        <dbReference type="ChEBI" id="CHEBI:17263"/>
        <dbReference type="ChEBI" id="CHEBI:57540"/>
        <dbReference type="ChEBI" id="CHEBI:57945"/>
        <dbReference type="EC" id="1.1.1.62"/>
    </reaction>
    <physiologicalReaction direction="left-to-right" evidence="14">
        <dbReference type="Rhea" id="RHEA:24613"/>
    </physiologicalReaction>
    <physiologicalReaction direction="right-to-left" evidence="14">
        <dbReference type="Rhea" id="RHEA:24614"/>
    </physiologicalReaction>
</comment>
<evidence type="ECO:0000256" key="7">
    <source>
        <dbReference type="ARBA" id="ARBA00022832"/>
    </source>
</evidence>
<dbReference type="PRINTS" id="PR00080">
    <property type="entry name" value="SDRFAMILY"/>
</dbReference>
<dbReference type="OMA" id="VGWVEPV"/>
<dbReference type="PRINTS" id="PR00081">
    <property type="entry name" value="GDHRDH"/>
</dbReference>
<dbReference type="EC" id="1.1.1.239" evidence="19"/>
<comment type="catalytic activity">
    <reaction evidence="16">
        <text>17beta-hydroxy-5alpha-androstan-3-one + NAD(+) = 5alpha-androstan-3,17-dione + NADH + H(+)</text>
        <dbReference type="Rhea" id="RHEA:41992"/>
        <dbReference type="ChEBI" id="CHEBI:15378"/>
        <dbReference type="ChEBI" id="CHEBI:15994"/>
        <dbReference type="ChEBI" id="CHEBI:16330"/>
        <dbReference type="ChEBI" id="CHEBI:57540"/>
        <dbReference type="ChEBI" id="CHEBI:57945"/>
    </reaction>
    <physiologicalReaction direction="left-to-right" evidence="16">
        <dbReference type="Rhea" id="RHEA:41993"/>
    </physiologicalReaction>
</comment>
<keyword evidence="8" id="KW-0560">Oxidoreductase</keyword>
<sequence length="253" mass="26496">MSFRGRLALVTGGASGIGAAVCRSLAAEGVTVVVADRQLEAARQVTQSLPGDDKHEAFYVDVSDTSSVEQLFNCIKTSYSQPLSIVVSCAGILPMARLVETTDELFDNVISVNLRGTFLINRAAAREMLRQEKAMPQGGAAIVNVASISAKGGGFCCSAYAASKAGVVALTKSLAQELASHGIRCNAVLPGLTDTPMTARLIERHRDIALSLTPVKRAAQPEEIAETIKFLCSPTASSYVTGAAVEISGGYNM</sequence>
<dbReference type="OrthoDB" id="8123394at2759"/>
<comment type="subcellular location">
    <subcellularLocation>
        <location evidence="1">Mitochondrion matrix</location>
    </subcellularLocation>
</comment>
<dbReference type="PANTHER" id="PTHR24321:SF8">
    <property type="entry name" value="ESTRADIOL 17-BETA-DEHYDROGENASE 8-RELATED"/>
    <property type="match status" value="1"/>
</dbReference>
<evidence type="ECO:0000256" key="15">
    <source>
        <dbReference type="ARBA" id="ARBA00050232"/>
    </source>
</evidence>
<evidence type="ECO:0000256" key="12">
    <source>
        <dbReference type="ARBA" id="ARBA00023160"/>
    </source>
</evidence>
<keyword evidence="7" id="KW-0276">Fatty acid metabolism</keyword>
<evidence type="ECO:0000256" key="22">
    <source>
        <dbReference type="ARBA" id="ARBA00081419"/>
    </source>
</evidence>
<comment type="pathway">
    <text evidence="2">Lipid metabolism.</text>
</comment>
<dbReference type="VEuPathDB" id="VectorBase:RSAN_042810"/>
<evidence type="ECO:0000256" key="25">
    <source>
        <dbReference type="ARBA" id="ARBA00083258"/>
    </source>
</evidence>
<keyword evidence="27" id="KW-1185">Reference proteome</keyword>
<dbReference type="InterPro" id="IPR002347">
    <property type="entry name" value="SDR_fam"/>
</dbReference>
<evidence type="ECO:0000313" key="26">
    <source>
        <dbReference type="EMBL" id="KAH7951005.1"/>
    </source>
</evidence>
<proteinExistence type="inferred from homology"/>
<keyword evidence="9" id="KW-0520">NAD</keyword>
<keyword evidence="12" id="KW-0275">Fatty acid biosynthesis</keyword>
<dbReference type="PROSITE" id="PS00061">
    <property type="entry name" value="ADH_SHORT"/>
    <property type="match status" value="1"/>
</dbReference>
<dbReference type="InterPro" id="IPR020904">
    <property type="entry name" value="Sc_DH/Rdtase_CS"/>
</dbReference>
<organism evidence="26 27">
    <name type="scientific">Rhipicephalus sanguineus</name>
    <name type="common">Brown dog tick</name>
    <name type="synonym">Ixodes sanguineus</name>
    <dbReference type="NCBI Taxonomy" id="34632"/>
    <lineage>
        <taxon>Eukaryota</taxon>
        <taxon>Metazoa</taxon>
        <taxon>Ecdysozoa</taxon>
        <taxon>Arthropoda</taxon>
        <taxon>Chelicerata</taxon>
        <taxon>Arachnida</taxon>
        <taxon>Acari</taxon>
        <taxon>Parasitiformes</taxon>
        <taxon>Ixodida</taxon>
        <taxon>Ixodoidea</taxon>
        <taxon>Ixodidae</taxon>
        <taxon>Rhipicephalinae</taxon>
        <taxon>Rhipicephalus</taxon>
        <taxon>Rhipicephalus</taxon>
    </lineage>
</organism>
<dbReference type="GO" id="GO:0004303">
    <property type="term" value="F:estradiol 17-beta-dehydrogenase [NAD(P)+] activity"/>
    <property type="evidence" value="ECO:0007669"/>
    <property type="project" value="UniProtKB-EC"/>
</dbReference>
<gene>
    <name evidence="26" type="ORF">HPB52_004245</name>
</gene>
<dbReference type="Pfam" id="PF13561">
    <property type="entry name" value="adh_short_C2"/>
    <property type="match status" value="1"/>
</dbReference>
<evidence type="ECO:0000256" key="20">
    <source>
        <dbReference type="ARBA" id="ARBA00070911"/>
    </source>
</evidence>
<dbReference type="GO" id="GO:0006633">
    <property type="term" value="P:fatty acid biosynthetic process"/>
    <property type="evidence" value="ECO:0007669"/>
    <property type="project" value="UniProtKB-KW"/>
</dbReference>
<protein>
    <recommendedName>
        <fullName evidence="20">(3R)-3-hydroxyacyl-CoA dehydrogenase</fullName>
        <ecNumber evidence="19">1.1.1.239</ecNumber>
        <ecNumber evidence="4">1.1.1.n12</ecNumber>
    </recommendedName>
    <alternativeName>
        <fullName evidence="22">17-beta-hydroxysteroid dehydrogenase 8</fullName>
    </alternativeName>
    <alternativeName>
        <fullName evidence="21">3-ketoacyl-[acyl-carrier-protein] reductase alpha subunit</fullName>
    </alternativeName>
    <alternativeName>
        <fullName evidence="24">3-oxoacyl-[acyl-carrier-protein] reductase</fullName>
    </alternativeName>
    <alternativeName>
        <fullName evidence="25">Estradiol 17-beta-dehydrogenase 8</fullName>
    </alternativeName>
    <alternativeName>
        <fullName evidence="23">Testosterone 17-beta-dehydrogenase 8</fullName>
    </alternativeName>
</protein>
<evidence type="ECO:0000256" key="10">
    <source>
        <dbReference type="ARBA" id="ARBA00023098"/>
    </source>
</evidence>
<dbReference type="EMBL" id="JABSTV010001251">
    <property type="protein sequence ID" value="KAH7951005.1"/>
    <property type="molecule type" value="Genomic_DNA"/>
</dbReference>
<comment type="caution">
    <text evidence="26">The sequence shown here is derived from an EMBL/GenBank/DDBJ whole genome shotgun (WGS) entry which is preliminary data.</text>
</comment>
<evidence type="ECO:0000256" key="2">
    <source>
        <dbReference type="ARBA" id="ARBA00005189"/>
    </source>
</evidence>
<evidence type="ECO:0000256" key="13">
    <source>
        <dbReference type="ARBA" id="ARBA00037929"/>
    </source>
</evidence>
<evidence type="ECO:0000256" key="14">
    <source>
        <dbReference type="ARBA" id="ARBA00049069"/>
    </source>
</evidence>
<dbReference type="FunFam" id="3.40.50.720:FF:000231">
    <property type="entry name" value="Estradiol 17-beta-dehydrogenase 8"/>
    <property type="match status" value="1"/>
</dbReference>
<evidence type="ECO:0000256" key="21">
    <source>
        <dbReference type="ARBA" id="ARBA00077835"/>
    </source>
</evidence>
<evidence type="ECO:0000256" key="19">
    <source>
        <dbReference type="ARBA" id="ARBA00066822"/>
    </source>
</evidence>
<evidence type="ECO:0000256" key="5">
    <source>
        <dbReference type="ARBA" id="ARBA00022516"/>
    </source>
</evidence>
<evidence type="ECO:0000256" key="9">
    <source>
        <dbReference type="ARBA" id="ARBA00023027"/>
    </source>
</evidence>
<dbReference type="SUPFAM" id="SSF51735">
    <property type="entry name" value="NAD(P)-binding Rossmann-fold domains"/>
    <property type="match status" value="1"/>
</dbReference>
<comment type="catalytic activity">
    <reaction evidence="17">
        <text>a (3R)-3-hydroxyacyl-CoA + NAD(+) = a 3-oxoacyl-CoA + NADH + H(+)</text>
        <dbReference type="Rhea" id="RHEA:32711"/>
        <dbReference type="ChEBI" id="CHEBI:15378"/>
        <dbReference type="ChEBI" id="CHEBI:57319"/>
        <dbReference type="ChEBI" id="CHEBI:57540"/>
        <dbReference type="ChEBI" id="CHEBI:57945"/>
        <dbReference type="ChEBI" id="CHEBI:90726"/>
        <dbReference type="EC" id="1.1.1.n12"/>
    </reaction>
    <physiologicalReaction direction="left-to-right" evidence="17">
        <dbReference type="Rhea" id="RHEA:32712"/>
    </physiologicalReaction>
</comment>
<evidence type="ECO:0000256" key="17">
    <source>
        <dbReference type="ARBA" id="ARBA00052680"/>
    </source>
</evidence>
<dbReference type="InterPro" id="IPR036291">
    <property type="entry name" value="NAD(P)-bd_dom_sf"/>
</dbReference>
<keyword evidence="10" id="KW-0443">Lipid metabolism</keyword>
<comment type="catalytic activity">
    <reaction evidence="15">
        <text>testosterone + NAD(+) = androst-4-ene-3,17-dione + NADH + H(+)</text>
        <dbReference type="Rhea" id="RHEA:14929"/>
        <dbReference type="ChEBI" id="CHEBI:15378"/>
        <dbReference type="ChEBI" id="CHEBI:16422"/>
        <dbReference type="ChEBI" id="CHEBI:17347"/>
        <dbReference type="ChEBI" id="CHEBI:57540"/>
        <dbReference type="ChEBI" id="CHEBI:57945"/>
        <dbReference type="EC" id="1.1.1.239"/>
    </reaction>
    <physiologicalReaction direction="left-to-right" evidence="15">
        <dbReference type="Rhea" id="RHEA:14930"/>
    </physiologicalReaction>
</comment>
<evidence type="ECO:0000256" key="18">
    <source>
        <dbReference type="ARBA" id="ARBA00065174"/>
    </source>
</evidence>
<keyword evidence="5" id="KW-0444">Lipid biosynthesis</keyword>
<comment type="subunit">
    <text evidence="18">Heterotetramer with CBR4; contains two molecules of HSD17B8 and CBR4.</text>
</comment>
<evidence type="ECO:0000256" key="16">
    <source>
        <dbReference type="ARBA" id="ARBA00050435"/>
    </source>
</evidence>
<dbReference type="Proteomes" id="UP000821837">
    <property type="component" value="Chromosome 5"/>
</dbReference>
<reference evidence="26" key="1">
    <citation type="journal article" date="2020" name="Cell">
        <title>Large-Scale Comparative Analyses of Tick Genomes Elucidate Their Genetic Diversity and Vector Capacities.</title>
        <authorList>
            <consortium name="Tick Genome and Microbiome Consortium (TIGMIC)"/>
            <person name="Jia N."/>
            <person name="Wang J."/>
            <person name="Shi W."/>
            <person name="Du L."/>
            <person name="Sun Y."/>
            <person name="Zhan W."/>
            <person name="Jiang J.F."/>
            <person name="Wang Q."/>
            <person name="Zhang B."/>
            <person name="Ji P."/>
            <person name="Bell-Sakyi L."/>
            <person name="Cui X.M."/>
            <person name="Yuan T.T."/>
            <person name="Jiang B.G."/>
            <person name="Yang W.F."/>
            <person name="Lam T.T."/>
            <person name="Chang Q.C."/>
            <person name="Ding S.J."/>
            <person name="Wang X.J."/>
            <person name="Zhu J.G."/>
            <person name="Ruan X.D."/>
            <person name="Zhao L."/>
            <person name="Wei J.T."/>
            <person name="Ye R.Z."/>
            <person name="Que T.C."/>
            <person name="Du C.H."/>
            <person name="Zhou Y.H."/>
            <person name="Cheng J.X."/>
            <person name="Dai P.F."/>
            <person name="Guo W.B."/>
            <person name="Han X.H."/>
            <person name="Huang E.J."/>
            <person name="Li L.F."/>
            <person name="Wei W."/>
            <person name="Gao Y.C."/>
            <person name="Liu J.Z."/>
            <person name="Shao H.Z."/>
            <person name="Wang X."/>
            <person name="Wang C.C."/>
            <person name="Yang T.C."/>
            <person name="Huo Q.B."/>
            <person name="Li W."/>
            <person name="Chen H.Y."/>
            <person name="Chen S.E."/>
            <person name="Zhou L.G."/>
            <person name="Ni X.B."/>
            <person name="Tian J.H."/>
            <person name="Sheng Y."/>
            <person name="Liu T."/>
            <person name="Pan Y.S."/>
            <person name="Xia L.Y."/>
            <person name="Li J."/>
            <person name="Zhao F."/>
            <person name="Cao W.C."/>
        </authorList>
    </citation>
    <scope>NUCLEOTIDE SEQUENCE</scope>
    <source>
        <strain evidence="26">Rsan-2018</strain>
    </source>
</reference>
<evidence type="ECO:0000256" key="8">
    <source>
        <dbReference type="ARBA" id="ARBA00023002"/>
    </source>
</evidence>
<dbReference type="Gene3D" id="3.40.50.720">
    <property type="entry name" value="NAD(P)-binding Rossmann-like Domain"/>
    <property type="match status" value="1"/>
</dbReference>
<keyword evidence="6" id="KW-0597">Phosphoprotein</keyword>
<accession>A0A9D4PSI0</accession>
<evidence type="ECO:0000256" key="11">
    <source>
        <dbReference type="ARBA" id="ARBA00023128"/>
    </source>
</evidence>
<evidence type="ECO:0000256" key="6">
    <source>
        <dbReference type="ARBA" id="ARBA00022553"/>
    </source>
</evidence>
<dbReference type="GO" id="GO:0005759">
    <property type="term" value="C:mitochondrial matrix"/>
    <property type="evidence" value="ECO:0007669"/>
    <property type="project" value="UniProtKB-SubCell"/>
</dbReference>
<dbReference type="PANTHER" id="PTHR24321">
    <property type="entry name" value="DEHYDROGENASES, SHORT CHAIN"/>
    <property type="match status" value="1"/>
</dbReference>
<keyword evidence="11" id="KW-0496">Mitochondrion</keyword>
<dbReference type="AlphaFoldDB" id="A0A9D4PSI0"/>
<comment type="similarity">
    <text evidence="3">Belongs to the short-chain dehydrogenases/reductases (SDR) family.</text>
</comment>
<name>A0A9D4PSI0_RHISA</name>
<dbReference type="EC" id="1.1.1.n12" evidence="4"/>
<evidence type="ECO:0000256" key="4">
    <source>
        <dbReference type="ARBA" id="ARBA00012456"/>
    </source>
</evidence>
<evidence type="ECO:0000313" key="27">
    <source>
        <dbReference type="Proteomes" id="UP000821837"/>
    </source>
</evidence>
<evidence type="ECO:0000256" key="3">
    <source>
        <dbReference type="ARBA" id="ARBA00006484"/>
    </source>
</evidence>
<evidence type="ECO:0000256" key="1">
    <source>
        <dbReference type="ARBA" id="ARBA00004305"/>
    </source>
</evidence>
<dbReference type="GO" id="GO:0008210">
    <property type="term" value="P:estrogen metabolic process"/>
    <property type="evidence" value="ECO:0007669"/>
    <property type="project" value="UniProtKB-ARBA"/>
</dbReference>
<dbReference type="GO" id="GO:0047035">
    <property type="term" value="F:testosterone dehydrogenase (NAD+) activity"/>
    <property type="evidence" value="ECO:0007669"/>
    <property type="project" value="UniProtKB-EC"/>
</dbReference>
<evidence type="ECO:0000256" key="23">
    <source>
        <dbReference type="ARBA" id="ARBA00081936"/>
    </source>
</evidence>
<reference evidence="26" key="2">
    <citation type="submission" date="2021-09" db="EMBL/GenBank/DDBJ databases">
        <authorList>
            <person name="Jia N."/>
            <person name="Wang J."/>
            <person name="Shi W."/>
            <person name="Du L."/>
            <person name="Sun Y."/>
            <person name="Zhan W."/>
            <person name="Jiang J."/>
            <person name="Wang Q."/>
            <person name="Zhang B."/>
            <person name="Ji P."/>
            <person name="Sakyi L.B."/>
            <person name="Cui X."/>
            <person name="Yuan T."/>
            <person name="Jiang B."/>
            <person name="Yang W."/>
            <person name="Lam T.T.-Y."/>
            <person name="Chang Q."/>
            <person name="Ding S."/>
            <person name="Wang X."/>
            <person name="Zhu J."/>
            <person name="Ruan X."/>
            <person name="Zhao L."/>
            <person name="Wei J."/>
            <person name="Que T."/>
            <person name="Du C."/>
            <person name="Cheng J."/>
            <person name="Dai P."/>
            <person name="Han X."/>
            <person name="Huang E."/>
            <person name="Gao Y."/>
            <person name="Liu J."/>
            <person name="Shao H."/>
            <person name="Ye R."/>
            <person name="Li L."/>
            <person name="Wei W."/>
            <person name="Wang X."/>
            <person name="Wang C."/>
            <person name="Huo Q."/>
            <person name="Li W."/>
            <person name="Guo W."/>
            <person name="Chen H."/>
            <person name="Chen S."/>
            <person name="Zhou L."/>
            <person name="Zhou L."/>
            <person name="Ni X."/>
            <person name="Tian J."/>
            <person name="Zhou Y."/>
            <person name="Sheng Y."/>
            <person name="Liu T."/>
            <person name="Pan Y."/>
            <person name="Xia L."/>
            <person name="Li J."/>
            <person name="Zhao F."/>
            <person name="Cao W."/>
        </authorList>
    </citation>
    <scope>NUCLEOTIDE SEQUENCE</scope>
    <source>
        <strain evidence="26">Rsan-2018</strain>
        <tissue evidence="26">Larvae</tissue>
    </source>
</reference>
<evidence type="ECO:0000256" key="24">
    <source>
        <dbReference type="ARBA" id="ARBA00083097"/>
    </source>
</evidence>
<comment type="pathway">
    <text evidence="13">Steroid biosynthesis; estrogen biosynthesis.</text>
</comment>